<dbReference type="AlphaFoldDB" id="X0VPY3"/>
<organism evidence="1">
    <name type="scientific">marine sediment metagenome</name>
    <dbReference type="NCBI Taxonomy" id="412755"/>
    <lineage>
        <taxon>unclassified sequences</taxon>
        <taxon>metagenomes</taxon>
        <taxon>ecological metagenomes</taxon>
    </lineage>
</organism>
<sequence>IYINETLVQKGDYELNYEKGIIYLSNSISEFDTLLCTYEKVPFNLNRRYLHHVYADSVDTLFQEHIQEPDIEQHSFSKTDLYISGTKSLGISFGSQSDLSLSQSMNINIDGNISKDVRIEGVLSDEDIPIQPEGTTADLEELDKVFVSIKGRHARATLGDFDLSLHQSSFGTLDRKLEGATGEIGEKDKKISLGGAISKGRFVTKRFEGKTGKQGPYRLAEGGIVVAGSDKVFIDGECLVRGKDYTIDYSSCELIFSSK</sequence>
<proteinExistence type="predicted"/>
<feature type="non-terminal residue" evidence="1">
    <location>
        <position position="1"/>
    </location>
</feature>
<feature type="non-terminal residue" evidence="1">
    <location>
        <position position="259"/>
    </location>
</feature>
<evidence type="ECO:0000313" key="1">
    <source>
        <dbReference type="EMBL" id="GAG20439.1"/>
    </source>
</evidence>
<dbReference type="EMBL" id="BARS01034277">
    <property type="protein sequence ID" value="GAG20439.1"/>
    <property type="molecule type" value="Genomic_DNA"/>
</dbReference>
<accession>X0VPY3</accession>
<protein>
    <submittedName>
        <fullName evidence="1">Uncharacterized protein</fullName>
    </submittedName>
</protein>
<name>X0VPY3_9ZZZZ</name>
<comment type="caution">
    <text evidence="1">The sequence shown here is derived from an EMBL/GenBank/DDBJ whole genome shotgun (WGS) entry which is preliminary data.</text>
</comment>
<gene>
    <name evidence="1" type="ORF">S01H1_52977</name>
</gene>
<reference evidence="1" key="1">
    <citation type="journal article" date="2014" name="Front. Microbiol.">
        <title>High frequency of phylogenetically diverse reductive dehalogenase-homologous genes in deep subseafloor sedimentary metagenomes.</title>
        <authorList>
            <person name="Kawai M."/>
            <person name="Futagami T."/>
            <person name="Toyoda A."/>
            <person name="Takaki Y."/>
            <person name="Nishi S."/>
            <person name="Hori S."/>
            <person name="Arai W."/>
            <person name="Tsubouchi T."/>
            <person name="Morono Y."/>
            <person name="Uchiyama I."/>
            <person name="Ito T."/>
            <person name="Fujiyama A."/>
            <person name="Inagaki F."/>
            <person name="Takami H."/>
        </authorList>
    </citation>
    <scope>NUCLEOTIDE SEQUENCE</scope>
    <source>
        <strain evidence="1">Expedition CK06-06</strain>
    </source>
</reference>